<feature type="compositionally biased region" description="Basic and acidic residues" evidence="1">
    <location>
        <begin position="157"/>
        <end position="173"/>
    </location>
</feature>
<evidence type="ECO:0000313" key="3">
    <source>
        <dbReference type="Proteomes" id="UP000266723"/>
    </source>
</evidence>
<sequence length="247" mass="28181">MKSKLQSNVGGTNKLLKPATRPQYAARTIKGRHKRFNRRYAIREHEVHIELTENSITTGGQRGDRKLHIQARTPSERVVLKTQPLDINQREGKLQRSPKHAMGETERLGQRWQRRDAQSRRDSGLESDPDPNTIGVSKSNQGPRETHNSLLLAGAPEKPRTPVDSVRSRREIQGIRARRREKVGTAKGRGWNENSKSLSHGDRRRNVTNHREKQGNPTAVLEFLTVGRRDSRENNFLSHLSSCFESI</sequence>
<feature type="compositionally biased region" description="Basic and acidic residues" evidence="1">
    <location>
        <begin position="199"/>
        <end position="214"/>
    </location>
</feature>
<protein>
    <submittedName>
        <fullName evidence="2">Uncharacterized protein</fullName>
    </submittedName>
</protein>
<evidence type="ECO:0000313" key="2">
    <source>
        <dbReference type="EMBL" id="KAF3550343.1"/>
    </source>
</evidence>
<organism evidence="2 3">
    <name type="scientific">Brassica cretica</name>
    <name type="common">Mustard</name>
    <dbReference type="NCBI Taxonomy" id="69181"/>
    <lineage>
        <taxon>Eukaryota</taxon>
        <taxon>Viridiplantae</taxon>
        <taxon>Streptophyta</taxon>
        <taxon>Embryophyta</taxon>
        <taxon>Tracheophyta</taxon>
        <taxon>Spermatophyta</taxon>
        <taxon>Magnoliopsida</taxon>
        <taxon>eudicotyledons</taxon>
        <taxon>Gunneridae</taxon>
        <taxon>Pentapetalae</taxon>
        <taxon>rosids</taxon>
        <taxon>malvids</taxon>
        <taxon>Brassicales</taxon>
        <taxon>Brassicaceae</taxon>
        <taxon>Brassiceae</taxon>
        <taxon>Brassica</taxon>
    </lineage>
</organism>
<feature type="compositionally biased region" description="Basic and acidic residues" evidence="1">
    <location>
        <begin position="101"/>
        <end position="124"/>
    </location>
</feature>
<reference evidence="2 3" key="1">
    <citation type="journal article" date="2020" name="BMC Genomics">
        <title>Intraspecific diversification of the crop wild relative Brassica cretica Lam. using demographic model selection.</title>
        <authorList>
            <person name="Kioukis A."/>
            <person name="Michalopoulou V.A."/>
            <person name="Briers L."/>
            <person name="Pirintsos S."/>
            <person name="Studholme D.J."/>
            <person name="Pavlidis P."/>
            <person name="Sarris P.F."/>
        </authorList>
    </citation>
    <scope>NUCLEOTIDE SEQUENCE [LARGE SCALE GENOMIC DNA]</scope>
    <source>
        <strain evidence="3">cv. PFS-1207/04</strain>
    </source>
</reference>
<feature type="region of interest" description="Disordered" evidence="1">
    <location>
        <begin position="1"/>
        <end position="21"/>
    </location>
</feature>
<keyword evidence="3" id="KW-1185">Reference proteome</keyword>
<evidence type="ECO:0000256" key="1">
    <source>
        <dbReference type="SAM" id="MobiDB-lite"/>
    </source>
</evidence>
<proteinExistence type="predicted"/>
<feature type="region of interest" description="Disordered" evidence="1">
    <location>
        <begin position="81"/>
        <end position="215"/>
    </location>
</feature>
<name>A0ABQ7CEW4_BRACR</name>
<dbReference type="Proteomes" id="UP000266723">
    <property type="component" value="Unassembled WGS sequence"/>
</dbReference>
<feature type="compositionally biased region" description="Polar residues" evidence="1">
    <location>
        <begin position="134"/>
        <end position="143"/>
    </location>
</feature>
<dbReference type="EMBL" id="QGKV02000832">
    <property type="protein sequence ID" value="KAF3550343.1"/>
    <property type="molecule type" value="Genomic_DNA"/>
</dbReference>
<gene>
    <name evidence="2" type="ORF">DY000_02005075</name>
</gene>
<comment type="caution">
    <text evidence="2">The sequence shown here is derived from an EMBL/GenBank/DDBJ whole genome shotgun (WGS) entry which is preliminary data.</text>
</comment>
<feature type="compositionally biased region" description="Polar residues" evidence="1">
    <location>
        <begin position="1"/>
        <end position="11"/>
    </location>
</feature>
<accession>A0ABQ7CEW4</accession>